<dbReference type="CDD" id="cd06532">
    <property type="entry name" value="Glyco_transf_25"/>
    <property type="match status" value="1"/>
</dbReference>
<organism evidence="2 3">
    <name type="scientific">Sphingomonas bacterium</name>
    <dbReference type="NCBI Taxonomy" id="1895847"/>
    <lineage>
        <taxon>Bacteria</taxon>
        <taxon>Pseudomonadati</taxon>
        <taxon>Pseudomonadota</taxon>
        <taxon>Alphaproteobacteria</taxon>
        <taxon>Sphingomonadales</taxon>
        <taxon>Sphingomonadaceae</taxon>
        <taxon>Sphingomonas</taxon>
    </lineage>
</organism>
<gene>
    <name evidence="2" type="ORF">DEP91_07510</name>
</gene>
<proteinExistence type="predicted"/>
<name>A0A3D0WBH2_9SPHN</name>
<reference evidence="2 3" key="1">
    <citation type="journal article" date="2018" name="Nat. Biotechnol.">
        <title>A standardized bacterial taxonomy based on genome phylogeny substantially revises the tree of life.</title>
        <authorList>
            <person name="Parks D.H."/>
            <person name="Chuvochina M."/>
            <person name="Waite D.W."/>
            <person name="Rinke C."/>
            <person name="Skarshewski A."/>
            <person name="Chaumeil P.A."/>
            <person name="Hugenholtz P."/>
        </authorList>
    </citation>
    <scope>NUCLEOTIDE SEQUENCE [LARGE SCALE GENOMIC DNA]</scope>
    <source>
        <strain evidence="2">UBA9015</strain>
    </source>
</reference>
<dbReference type="AlphaFoldDB" id="A0A3D0WBH2"/>
<dbReference type="InterPro" id="IPR002654">
    <property type="entry name" value="Glyco_trans_25"/>
</dbReference>
<dbReference type="EMBL" id="DOYJ01000210">
    <property type="protein sequence ID" value="HCB76010.1"/>
    <property type="molecule type" value="Genomic_DNA"/>
</dbReference>
<feature type="domain" description="Glycosyl transferase family 25" evidence="1">
    <location>
        <begin position="8"/>
        <end position="173"/>
    </location>
</feature>
<dbReference type="Pfam" id="PF01755">
    <property type="entry name" value="Glyco_transf_25"/>
    <property type="match status" value="1"/>
</dbReference>
<evidence type="ECO:0000313" key="3">
    <source>
        <dbReference type="Proteomes" id="UP000262699"/>
    </source>
</evidence>
<accession>A0A3D0WBH2</accession>
<evidence type="ECO:0000259" key="1">
    <source>
        <dbReference type="Pfam" id="PF01755"/>
    </source>
</evidence>
<comment type="caution">
    <text evidence="2">The sequence shown here is derived from an EMBL/GenBank/DDBJ whole genome shotgun (WGS) entry which is preliminary data.</text>
</comment>
<protein>
    <recommendedName>
        <fullName evidence="1">Glycosyl transferase family 25 domain-containing protein</fullName>
    </recommendedName>
</protein>
<evidence type="ECO:0000313" key="2">
    <source>
        <dbReference type="EMBL" id="HCB76010.1"/>
    </source>
</evidence>
<sequence>MTLLIRCISLAGSDRRARMAEQLDALPFDWSFFDACTVPPAGLPYDPARTLARHGRELTRGELGCFASHWALWRELAAMDDDAVMLVLEDDILINPVFFAAMDRVAAAMRRYGYLRLYAKVPAGARYEGPFLDRHIARFSGRAYGTQAYLITPATARHWLGSIREVVRPIDDEMDRYWAHGVPIRAAFPFPVMEVDYGSTIEGKRRVATPLSKPQRLRWEWAKASEKAWRHLADLRSRVSGARTKR</sequence>
<dbReference type="Proteomes" id="UP000262699">
    <property type="component" value="Unassembled WGS sequence"/>
</dbReference>